<dbReference type="AlphaFoldDB" id="Q7VLP1"/>
<name>Q7VLP1_HAEDU</name>
<keyword evidence="2" id="KW-1185">Reference proteome</keyword>
<proteinExistence type="predicted"/>
<protein>
    <submittedName>
        <fullName evidence="1">Uncharacterized protein</fullName>
    </submittedName>
</protein>
<accession>Q7VLP1</accession>
<evidence type="ECO:0000313" key="1">
    <source>
        <dbReference type="EMBL" id="AAP96194.1"/>
    </source>
</evidence>
<gene>
    <name evidence="1" type="ordered locus">HD_1381</name>
</gene>
<sequence length="41" mass="5256">MQIRPLFIMRLKIIFKLCLFWLEWQIRYGIDDKRRTDETRL</sequence>
<organism evidence="1 2">
    <name type="scientific">Haemophilus ducreyi (strain 35000HP / ATCC 700724)</name>
    <dbReference type="NCBI Taxonomy" id="233412"/>
    <lineage>
        <taxon>Bacteria</taxon>
        <taxon>Pseudomonadati</taxon>
        <taxon>Pseudomonadota</taxon>
        <taxon>Gammaproteobacteria</taxon>
        <taxon>Pasteurellales</taxon>
        <taxon>Pasteurellaceae</taxon>
        <taxon>Haemophilus</taxon>
    </lineage>
</organism>
<dbReference type="Proteomes" id="UP000001022">
    <property type="component" value="Chromosome"/>
</dbReference>
<dbReference type="KEGG" id="hdu:HD_1381"/>
<reference evidence="2" key="1">
    <citation type="submission" date="2003-06" db="EMBL/GenBank/DDBJ databases">
        <title>The complete genome sequence of Haemophilus ducreyi.</title>
        <authorList>
            <person name="Munson R.S. Jr."/>
            <person name="Ray W.C."/>
            <person name="Mahairas G."/>
            <person name="Sabo P."/>
            <person name="Mungur R."/>
            <person name="Johnson L."/>
            <person name="Nguyen D."/>
            <person name="Wang J."/>
            <person name="Forst C."/>
            <person name="Hood L."/>
        </authorList>
    </citation>
    <scope>NUCLEOTIDE SEQUENCE [LARGE SCALE GENOMIC DNA]</scope>
    <source>
        <strain evidence="2">35000HP / ATCC 700724</strain>
    </source>
</reference>
<dbReference type="HOGENOM" id="CLU_3270825_0_0_6"/>
<evidence type="ECO:0000313" key="2">
    <source>
        <dbReference type="Proteomes" id="UP000001022"/>
    </source>
</evidence>
<dbReference type="EMBL" id="AE017143">
    <property type="protein sequence ID" value="AAP96194.1"/>
    <property type="molecule type" value="Genomic_DNA"/>
</dbReference>